<dbReference type="Proteomes" id="UP000283530">
    <property type="component" value="Unassembled WGS sequence"/>
</dbReference>
<dbReference type="STRING" id="337451.A0A3S3P0X9"/>
<feature type="compositionally biased region" description="Basic residues" evidence="2">
    <location>
        <begin position="600"/>
        <end position="611"/>
    </location>
</feature>
<evidence type="ECO:0000256" key="3">
    <source>
        <dbReference type="SAM" id="Phobius"/>
    </source>
</evidence>
<name>A0A3S3P0X9_9MAGN</name>
<reference evidence="4 5" key="1">
    <citation type="journal article" date="2019" name="Nat. Plants">
        <title>Stout camphor tree genome fills gaps in understanding of flowering plant genome evolution.</title>
        <authorList>
            <person name="Chaw S.M."/>
            <person name="Liu Y.C."/>
            <person name="Wu Y.W."/>
            <person name="Wang H.Y."/>
            <person name="Lin C.I."/>
            <person name="Wu C.S."/>
            <person name="Ke H.M."/>
            <person name="Chang L.Y."/>
            <person name="Hsu C.Y."/>
            <person name="Yang H.T."/>
            <person name="Sudianto E."/>
            <person name="Hsu M.H."/>
            <person name="Wu K.P."/>
            <person name="Wang L.N."/>
            <person name="Leebens-Mack J.H."/>
            <person name="Tsai I.J."/>
        </authorList>
    </citation>
    <scope>NUCLEOTIDE SEQUENCE [LARGE SCALE GENOMIC DNA]</scope>
    <source>
        <strain evidence="5">cv. Chaw 1501</strain>
        <tissue evidence="4">Young leaves</tissue>
    </source>
</reference>
<sequence>MLPIIAFHVSGLCWASRASAAAKLDVGSESPSVFFFIVFFFFFSFFYSFLLPINRGKEEEVEEEKEMRPGLRAAPEMVLPPSLPEKSVKGSNMLQHQQKVKDLAGGSHGWAGNFLLMAELRTKIMSFRDILDLPPCNGSIPLNELLMHTVRDLHKLYPTFVSCPATSEMMSTSPYQGLHHFYDALGSVEDSWSKTHNRCGKFSTEKDIIAEEQSFEELGKMVLKKLGYMSEAANEIFDLMDEEDEKSTRSAEDVPDFTSRDLLKDAHSANKAAYCESPHTPTSVLPDANIYSLNIGEFPTVSYPTALLLPLRLKAKGKLKPIDVKRLSFHMLPHVSFQNFALENRISKTFNALEPSNYEGSSNSKALPVNVITASANPMVEMDETASVQNPVLHDVTSEKADDNDSRPTKRRVLPPNPMPSSMFLATESAHPLLPQPQTMLPPIQTTPQHRLSPITPNQSTPPAPHSPMLLLKQCSAAPPPPPPPTPTHSAPPALNLPTVLLKKSSTPPPPPPLLLKQSTIPSPPVPMLPSKESTFLPPPPPPPPSILPSKENAVQSLPPMPLVPPKESAHQPPPPPPPMSLSNGSAPPPPPPLGASKALRPKKANTKLKRSTQMGSLYRLLKGKVEGRSHNGKLSNAKMSQAGGSGENKAQGMADALAEITKRSAYFRQIEEDVQKHAKSIMEMKSAINSFQTKDMTELLKFHQYVELHLEDLTDETQVLSRFEDFPTKKLEMLRSAAALYSKLDGIATNLESWKIEVPLARQLEKVECYFNKIKVEVDAIERTKDEEAKRFQSHKIEFDFSVIFRIKEFMVDVSSNCIEMALKESKETKEDAAREGGTKHNARLKACSKTLWTAFQLAFRVYNFAGGQDDRADKLTTELAQEIETYANHF</sequence>
<keyword evidence="3" id="KW-1133">Transmembrane helix</keyword>
<gene>
    <name evidence="4" type="ORF">CKAN_01981600</name>
</gene>
<evidence type="ECO:0000256" key="1">
    <source>
        <dbReference type="ARBA" id="ARBA00023054"/>
    </source>
</evidence>
<feature type="compositionally biased region" description="Low complexity" evidence="2">
    <location>
        <begin position="432"/>
        <end position="449"/>
    </location>
</feature>
<feature type="region of interest" description="Disordered" evidence="2">
    <location>
        <begin position="388"/>
        <end position="650"/>
    </location>
</feature>
<feature type="compositionally biased region" description="Pro residues" evidence="2">
    <location>
        <begin position="478"/>
        <end position="487"/>
    </location>
</feature>
<dbReference type="InterPro" id="IPR040265">
    <property type="entry name" value="CHUP1/IPGA1-like"/>
</dbReference>
<accession>A0A3S3P0X9</accession>
<dbReference type="PANTHER" id="PTHR31342:SF16">
    <property type="entry name" value="TALIN_MIDDLE DOMAIN-CONTAINING PROTEIN"/>
    <property type="match status" value="1"/>
</dbReference>
<evidence type="ECO:0008006" key="6">
    <source>
        <dbReference type="Google" id="ProtNLM"/>
    </source>
</evidence>
<keyword evidence="3" id="KW-0812">Transmembrane</keyword>
<keyword evidence="3" id="KW-0472">Membrane</keyword>
<dbReference type="OrthoDB" id="2020598at2759"/>
<organism evidence="4 5">
    <name type="scientific">Cinnamomum micranthum f. kanehirae</name>
    <dbReference type="NCBI Taxonomy" id="337451"/>
    <lineage>
        <taxon>Eukaryota</taxon>
        <taxon>Viridiplantae</taxon>
        <taxon>Streptophyta</taxon>
        <taxon>Embryophyta</taxon>
        <taxon>Tracheophyta</taxon>
        <taxon>Spermatophyta</taxon>
        <taxon>Magnoliopsida</taxon>
        <taxon>Magnoliidae</taxon>
        <taxon>Laurales</taxon>
        <taxon>Lauraceae</taxon>
        <taxon>Cinnamomum</taxon>
    </lineage>
</organism>
<feature type="transmembrane region" description="Helical" evidence="3">
    <location>
        <begin position="30"/>
        <end position="50"/>
    </location>
</feature>
<evidence type="ECO:0000256" key="2">
    <source>
        <dbReference type="SAM" id="MobiDB-lite"/>
    </source>
</evidence>
<dbReference type="AlphaFoldDB" id="A0A3S3P0X9"/>
<evidence type="ECO:0000313" key="5">
    <source>
        <dbReference type="Proteomes" id="UP000283530"/>
    </source>
</evidence>
<keyword evidence="1" id="KW-0175">Coiled coil</keyword>
<protein>
    <recommendedName>
        <fullName evidence="6">Hydroxyproline-rich glycoprotein family protein</fullName>
    </recommendedName>
</protein>
<feature type="compositionally biased region" description="Pro residues" evidence="2">
    <location>
        <begin position="537"/>
        <end position="547"/>
    </location>
</feature>
<dbReference type="EMBL" id="QPKB01000008">
    <property type="protein sequence ID" value="RWR90707.1"/>
    <property type="molecule type" value="Genomic_DNA"/>
</dbReference>
<proteinExistence type="predicted"/>
<comment type="caution">
    <text evidence="4">The sequence shown here is derived from an EMBL/GenBank/DDBJ whole genome shotgun (WGS) entry which is preliminary data.</text>
</comment>
<feature type="compositionally biased region" description="Basic and acidic residues" evidence="2">
    <location>
        <begin position="396"/>
        <end position="408"/>
    </location>
</feature>
<dbReference type="PANTHER" id="PTHR31342">
    <property type="entry name" value="PROTEIN CHUP1, CHLOROPLASTIC"/>
    <property type="match status" value="1"/>
</dbReference>
<evidence type="ECO:0000313" key="4">
    <source>
        <dbReference type="EMBL" id="RWR90707.1"/>
    </source>
</evidence>
<keyword evidence="5" id="KW-1185">Reference proteome</keyword>